<evidence type="ECO:0000313" key="2">
    <source>
        <dbReference type="EMBL" id="KDP31496.1"/>
    </source>
</evidence>
<dbReference type="Proteomes" id="UP000027138">
    <property type="component" value="Unassembled WGS sequence"/>
</dbReference>
<dbReference type="EMBL" id="KK914627">
    <property type="protein sequence ID" value="KDP31496.1"/>
    <property type="molecule type" value="Genomic_DNA"/>
</dbReference>
<accession>A0A067K5I6</accession>
<gene>
    <name evidence="2" type="ORF">JCGZ_15448</name>
</gene>
<evidence type="ECO:0000313" key="3">
    <source>
        <dbReference type="Proteomes" id="UP000027138"/>
    </source>
</evidence>
<sequence length="94" mass="10162">MPIWYLKCPRRHEDHEIGPEIFFGGPKLPKKPPERERSKPAGPGGSGRWTQRLRPPSMAVQAGPGGSGGPGLRNSPILPINIVPGTQFEALSLC</sequence>
<protein>
    <submittedName>
        <fullName evidence="2">Uncharacterized protein</fullName>
    </submittedName>
</protein>
<keyword evidence="3" id="KW-1185">Reference proteome</keyword>
<feature type="region of interest" description="Disordered" evidence="1">
    <location>
        <begin position="16"/>
        <end position="79"/>
    </location>
</feature>
<name>A0A067K5I6_JATCU</name>
<organism evidence="2 3">
    <name type="scientific">Jatropha curcas</name>
    <name type="common">Barbados nut</name>
    <dbReference type="NCBI Taxonomy" id="180498"/>
    <lineage>
        <taxon>Eukaryota</taxon>
        <taxon>Viridiplantae</taxon>
        <taxon>Streptophyta</taxon>
        <taxon>Embryophyta</taxon>
        <taxon>Tracheophyta</taxon>
        <taxon>Spermatophyta</taxon>
        <taxon>Magnoliopsida</taxon>
        <taxon>eudicotyledons</taxon>
        <taxon>Gunneridae</taxon>
        <taxon>Pentapetalae</taxon>
        <taxon>rosids</taxon>
        <taxon>fabids</taxon>
        <taxon>Malpighiales</taxon>
        <taxon>Euphorbiaceae</taxon>
        <taxon>Crotonoideae</taxon>
        <taxon>Jatropheae</taxon>
        <taxon>Jatropha</taxon>
    </lineage>
</organism>
<reference evidence="2 3" key="1">
    <citation type="journal article" date="2014" name="PLoS ONE">
        <title>Global Analysis of Gene Expression Profiles in Physic Nut (Jatropha curcas L.) Seedlings Exposed to Salt Stress.</title>
        <authorList>
            <person name="Zhang L."/>
            <person name="Zhang C."/>
            <person name="Wu P."/>
            <person name="Chen Y."/>
            <person name="Li M."/>
            <person name="Jiang H."/>
            <person name="Wu G."/>
        </authorList>
    </citation>
    <scope>NUCLEOTIDE SEQUENCE [LARGE SCALE GENOMIC DNA]</scope>
    <source>
        <strain evidence="3">cv. GZQX0401</strain>
        <tissue evidence="2">Young leaves</tissue>
    </source>
</reference>
<evidence type="ECO:0000256" key="1">
    <source>
        <dbReference type="SAM" id="MobiDB-lite"/>
    </source>
</evidence>
<proteinExistence type="predicted"/>
<dbReference type="AlphaFoldDB" id="A0A067K5I6"/>